<evidence type="ECO:0000313" key="2">
    <source>
        <dbReference type="Proteomes" id="UP000576480"/>
    </source>
</evidence>
<sequence length="35" mass="4303">MTEKELFEKNQKLSTEFDLYLLDHPELLDKSITFW</sequence>
<dbReference type="InterPro" id="IPR043707">
    <property type="entry name" value="DUF5647"/>
</dbReference>
<dbReference type="Pfam" id="PF18882">
    <property type="entry name" value="DUF5647"/>
    <property type="match status" value="1"/>
</dbReference>
<protein>
    <submittedName>
        <fullName evidence="1">Uncharacterized protein</fullName>
    </submittedName>
</protein>
<proteinExistence type="predicted"/>
<name>A0A6V8PRI9_9ACTN</name>
<reference evidence="1 2" key="1">
    <citation type="journal article" date="2020" name="Front. Microbiol.">
        <title>Single-cell genomics of novel Actinobacteria with the Wood-Ljungdahl pathway discovered in a serpentinizing system.</title>
        <authorList>
            <person name="Merino N."/>
            <person name="Kawai M."/>
            <person name="Boyd E.S."/>
            <person name="Colman D.R."/>
            <person name="McGlynn S.E."/>
            <person name="Nealson K.H."/>
            <person name="Kurokawa K."/>
            <person name="Hongoh Y."/>
        </authorList>
    </citation>
    <scope>NUCLEOTIDE SEQUENCE [LARGE SCALE GENOMIC DNA]</scope>
    <source>
        <strain evidence="1 2">S43</strain>
    </source>
</reference>
<gene>
    <name evidence="1" type="ORF">HKBW3S43_00790</name>
</gene>
<evidence type="ECO:0000313" key="1">
    <source>
        <dbReference type="EMBL" id="GFP34998.1"/>
    </source>
</evidence>
<comment type="caution">
    <text evidence="1">The sequence shown here is derived from an EMBL/GenBank/DDBJ whole genome shotgun (WGS) entry which is preliminary data.</text>
</comment>
<dbReference type="RefSeq" id="WP_219854745.1">
    <property type="nucleotide sequence ID" value="NZ_BLSB01000040.1"/>
</dbReference>
<dbReference type="AlphaFoldDB" id="A0A6V8PRI9"/>
<dbReference type="EMBL" id="BLSB01000040">
    <property type="protein sequence ID" value="GFP34998.1"/>
    <property type="molecule type" value="Genomic_DNA"/>
</dbReference>
<accession>A0A6V8PRI9</accession>
<organism evidence="1 2">
    <name type="scientific">Candidatus Hakubella thermalkaliphila</name>
    <dbReference type="NCBI Taxonomy" id="2754717"/>
    <lineage>
        <taxon>Bacteria</taxon>
        <taxon>Bacillati</taxon>
        <taxon>Actinomycetota</taxon>
        <taxon>Actinomycetota incertae sedis</taxon>
        <taxon>Candidatus Hakubellales</taxon>
        <taxon>Candidatus Hakubellaceae</taxon>
        <taxon>Candidatus Hakubella</taxon>
    </lineage>
</organism>
<dbReference type="Proteomes" id="UP000576480">
    <property type="component" value="Unassembled WGS sequence"/>
</dbReference>